<keyword evidence="3" id="KW-1185">Reference proteome</keyword>
<name>A1RTU3_PYRIL</name>
<dbReference type="AlphaFoldDB" id="A1RTU3"/>
<dbReference type="HOGENOM" id="CLU_1472142_0_0_2"/>
<protein>
    <submittedName>
        <fullName evidence="2">Uncharacterized protein</fullName>
    </submittedName>
</protein>
<dbReference type="GeneID" id="4617023"/>
<dbReference type="OrthoDB" id="28652at2157"/>
<accession>A1RTU3</accession>
<keyword evidence="1" id="KW-0472">Membrane</keyword>
<feature type="transmembrane region" description="Helical" evidence="1">
    <location>
        <begin position="14"/>
        <end position="41"/>
    </location>
</feature>
<evidence type="ECO:0000256" key="1">
    <source>
        <dbReference type="SAM" id="Phobius"/>
    </source>
</evidence>
<dbReference type="eggNOG" id="arCOG05478">
    <property type="taxonomic scope" value="Archaea"/>
</dbReference>
<dbReference type="RefSeq" id="WP_011762950.1">
    <property type="nucleotide sequence ID" value="NC_008701.1"/>
</dbReference>
<gene>
    <name evidence="2" type="ordered locus">Pisl_1208</name>
</gene>
<dbReference type="Proteomes" id="UP000002595">
    <property type="component" value="Chromosome"/>
</dbReference>
<dbReference type="EMBL" id="CP000504">
    <property type="protein sequence ID" value="ABL88375.1"/>
    <property type="molecule type" value="Genomic_DNA"/>
</dbReference>
<dbReference type="STRING" id="384616.Pisl_1208"/>
<evidence type="ECO:0000313" key="2">
    <source>
        <dbReference type="EMBL" id="ABL88375.1"/>
    </source>
</evidence>
<organism evidence="2 3">
    <name type="scientific">Pyrobaculum islandicum (strain DSM 4184 / JCM 9189 / GEO3)</name>
    <dbReference type="NCBI Taxonomy" id="384616"/>
    <lineage>
        <taxon>Archaea</taxon>
        <taxon>Thermoproteota</taxon>
        <taxon>Thermoprotei</taxon>
        <taxon>Thermoproteales</taxon>
        <taxon>Thermoproteaceae</taxon>
        <taxon>Pyrobaculum</taxon>
    </lineage>
</organism>
<keyword evidence="1" id="KW-1133">Transmembrane helix</keyword>
<proteinExistence type="predicted"/>
<reference evidence="2" key="1">
    <citation type="submission" date="2006-12" db="EMBL/GenBank/DDBJ databases">
        <title>Complete sequence of Pyrobaculum islandicum DSM 4184.</title>
        <authorList>
            <person name="Copeland A."/>
            <person name="Lucas S."/>
            <person name="Lapidus A."/>
            <person name="Barry K."/>
            <person name="Detter J.C."/>
            <person name="Glavina del Rio T."/>
            <person name="Dalin E."/>
            <person name="Tice H."/>
            <person name="Pitluck S."/>
            <person name="Meincke L."/>
            <person name="Brettin T."/>
            <person name="Bruce D."/>
            <person name="Han C."/>
            <person name="Tapia R."/>
            <person name="Gilna P."/>
            <person name="Schmutz J."/>
            <person name="Larimer F."/>
            <person name="Land M."/>
            <person name="Hauser L."/>
            <person name="Kyrpides N."/>
            <person name="Mikhailova N."/>
            <person name="Cozen A.E."/>
            <person name="Fitz-Gibbon S.T."/>
            <person name="House C.H."/>
            <person name="Saltikov C."/>
            <person name="Lowe T."/>
            <person name="Richardson P."/>
        </authorList>
    </citation>
    <scope>NUCLEOTIDE SEQUENCE [LARGE SCALE GENOMIC DNA]</scope>
    <source>
        <strain evidence="2">DSM 4184</strain>
    </source>
</reference>
<dbReference type="KEGG" id="pis:Pisl_1208"/>
<sequence length="188" mass="20876">MVTKSEKRRRRGKIFIIALIALIFAETGYILGTTGLGWMIIGHRGASPTTDFTTVLSVSQAYVFFNGTVSAVTTPPRYDNAYVYLVLYRPGIQLPQALTQQISLDAAERPVYVLPVLEYNTPINPADFAEALPTNAKKPVILLTYTMDKFEKIQSWIIGVENTLHATLSGSYIRVELADGLPKSVKFF</sequence>
<evidence type="ECO:0000313" key="3">
    <source>
        <dbReference type="Proteomes" id="UP000002595"/>
    </source>
</evidence>
<keyword evidence="1" id="KW-0812">Transmembrane</keyword>